<sequence length="180" mass="20919">MSEDRKVVLFIATSLDGYIATEEEKLDWLFEVDGEGDNGISDFYQTVDTVLMGRRTYDWINNTINMNEYPYKDKKSFIFTRSTTYEEKEHIQFINQDAHVFVRNLKRKQGKNIWLLGGGQLVTSFIEKDLVDEVIITVAPKLIGTGIPLFIKGKYKMNLSLEGVQTFNQFVELHYKVKKD</sequence>
<dbReference type="EMBL" id="JRJU01000021">
    <property type="protein sequence ID" value="KHF39238.1"/>
    <property type="molecule type" value="Genomic_DNA"/>
</dbReference>
<dbReference type="InterPro" id="IPR050765">
    <property type="entry name" value="Riboflavin_Biosynth_HTPR"/>
</dbReference>
<dbReference type="GO" id="GO:0008703">
    <property type="term" value="F:5-amino-6-(5-phosphoribosylamino)uracil reductase activity"/>
    <property type="evidence" value="ECO:0007669"/>
    <property type="project" value="InterPro"/>
</dbReference>
<dbReference type="Gene3D" id="3.40.430.10">
    <property type="entry name" value="Dihydrofolate Reductase, subunit A"/>
    <property type="match status" value="1"/>
</dbReference>
<dbReference type="PANTHER" id="PTHR38011">
    <property type="entry name" value="DIHYDROFOLATE REDUCTASE FAMILY PROTEIN (AFU_ORTHOLOGUE AFUA_8G06820)"/>
    <property type="match status" value="1"/>
</dbReference>
<feature type="domain" description="Bacterial bifunctional deaminase-reductase C-terminal" evidence="1">
    <location>
        <begin position="5"/>
        <end position="169"/>
    </location>
</feature>
<organism evidence="2 3">
    <name type="scientific">Halalkalibacter okhensis</name>
    <dbReference type="NCBI Taxonomy" id="333138"/>
    <lineage>
        <taxon>Bacteria</taxon>
        <taxon>Bacillati</taxon>
        <taxon>Bacillota</taxon>
        <taxon>Bacilli</taxon>
        <taxon>Bacillales</taxon>
        <taxon>Bacillaceae</taxon>
        <taxon>Halalkalibacter</taxon>
    </lineage>
</organism>
<accession>A0A0B0I9M3</accession>
<dbReference type="STRING" id="333138.LQ50_16145"/>
<proteinExistence type="predicted"/>
<evidence type="ECO:0000313" key="2">
    <source>
        <dbReference type="EMBL" id="KHF39238.1"/>
    </source>
</evidence>
<dbReference type="Pfam" id="PF01872">
    <property type="entry name" value="RibD_C"/>
    <property type="match status" value="1"/>
</dbReference>
<evidence type="ECO:0000259" key="1">
    <source>
        <dbReference type="Pfam" id="PF01872"/>
    </source>
</evidence>
<dbReference type="InterPro" id="IPR024072">
    <property type="entry name" value="DHFR-like_dom_sf"/>
</dbReference>
<dbReference type="AlphaFoldDB" id="A0A0B0I9M3"/>
<dbReference type="OrthoDB" id="195113at2"/>
<evidence type="ECO:0000313" key="3">
    <source>
        <dbReference type="Proteomes" id="UP000030832"/>
    </source>
</evidence>
<comment type="caution">
    <text evidence="2">The sequence shown here is derived from an EMBL/GenBank/DDBJ whole genome shotgun (WGS) entry which is preliminary data.</text>
</comment>
<dbReference type="GO" id="GO:0009231">
    <property type="term" value="P:riboflavin biosynthetic process"/>
    <property type="evidence" value="ECO:0007669"/>
    <property type="project" value="InterPro"/>
</dbReference>
<dbReference type="SUPFAM" id="SSF53597">
    <property type="entry name" value="Dihydrofolate reductase-like"/>
    <property type="match status" value="1"/>
</dbReference>
<keyword evidence="3" id="KW-1185">Reference proteome</keyword>
<dbReference type="InterPro" id="IPR002734">
    <property type="entry name" value="RibDG_C"/>
</dbReference>
<protein>
    <recommendedName>
        <fullName evidence="1">Bacterial bifunctional deaminase-reductase C-terminal domain-containing protein</fullName>
    </recommendedName>
</protein>
<gene>
    <name evidence="2" type="ORF">LQ50_16145</name>
</gene>
<dbReference type="Proteomes" id="UP000030832">
    <property type="component" value="Unassembled WGS sequence"/>
</dbReference>
<reference evidence="2 3" key="1">
    <citation type="submission" date="2014-09" db="EMBL/GenBank/DDBJ databases">
        <title>Genome sequencing and annotation of Bacillus Okhensis strain Kh10-101T.</title>
        <authorList>
            <person name="Prakash J.S."/>
        </authorList>
    </citation>
    <scope>NUCLEOTIDE SEQUENCE [LARGE SCALE GENOMIC DNA]</scope>
    <source>
        <strain evidence="3">Kh10-101T</strain>
    </source>
</reference>
<dbReference type="PANTHER" id="PTHR38011:SF11">
    <property type="entry name" value="2,5-DIAMINO-6-RIBOSYLAMINO-4(3H)-PYRIMIDINONE 5'-PHOSPHATE REDUCTASE"/>
    <property type="match status" value="1"/>
</dbReference>
<dbReference type="RefSeq" id="WP_034630870.1">
    <property type="nucleotide sequence ID" value="NZ_JRJU01000021.1"/>
</dbReference>
<name>A0A0B0I9M3_9BACI</name>
<dbReference type="eggNOG" id="COG0262">
    <property type="taxonomic scope" value="Bacteria"/>
</dbReference>